<sequence length="308" mass="35726">MKPLDFLIIGAQKSGTTSLFKYLNQHPDIAMPADKEAPYFTNDSLYNAGWQAYLDNYFGGASPNQLWGTASPQYMSDLTAASRITRDLPDTRLVAILRNPIDRAYSHYLMQKRRGLDQRSFDAAVDTLLQQDRVSHAREHQPVFNTEMNYEDESGHYLVLGEYGRILHTYRHFFARNQILVLFMDELTERPHETVTRVLEFIGADSHNVPDNVGKVYHQGGGKQIIPNAWRNQLKTSGLFRVFWDRIPERTKSSIRYWYDQKNVRKEQDKSGPSEQAKQRLAEFYRGDIQQLQTLTNQAVPWSEFQAE</sequence>
<organism evidence="4 5">
    <name type="scientific">Alteromonas lipolytica</name>
    <dbReference type="NCBI Taxonomy" id="1856405"/>
    <lineage>
        <taxon>Bacteria</taxon>
        <taxon>Pseudomonadati</taxon>
        <taxon>Pseudomonadota</taxon>
        <taxon>Gammaproteobacteria</taxon>
        <taxon>Alteromonadales</taxon>
        <taxon>Alteromonadaceae</taxon>
        <taxon>Alteromonas/Salinimonas group</taxon>
        <taxon>Alteromonas</taxon>
    </lineage>
</organism>
<keyword evidence="2" id="KW-0325">Glycoprotein</keyword>
<dbReference type="STRING" id="1856405.BFC17_01985"/>
<keyword evidence="1" id="KW-0808">Transferase</keyword>
<dbReference type="GO" id="GO:0008146">
    <property type="term" value="F:sulfotransferase activity"/>
    <property type="evidence" value="ECO:0007669"/>
    <property type="project" value="InterPro"/>
</dbReference>
<accession>A0A1E8FC34</accession>
<dbReference type="PANTHER" id="PTHR10605">
    <property type="entry name" value="HEPARAN SULFATE SULFOTRANSFERASE"/>
    <property type="match status" value="1"/>
</dbReference>
<dbReference type="PANTHER" id="PTHR10605:SF56">
    <property type="entry name" value="BIFUNCTIONAL HEPARAN SULFATE N-DEACETYLASE_N-SULFOTRANSFERASE"/>
    <property type="match status" value="1"/>
</dbReference>
<dbReference type="InterPro" id="IPR037359">
    <property type="entry name" value="NST/OST"/>
</dbReference>
<dbReference type="RefSeq" id="WP_070177440.1">
    <property type="nucleotide sequence ID" value="NZ_BMJR01000002.1"/>
</dbReference>
<gene>
    <name evidence="4" type="ORF">BFC17_01985</name>
</gene>
<dbReference type="Pfam" id="PF00685">
    <property type="entry name" value="Sulfotransfer_1"/>
    <property type="match status" value="1"/>
</dbReference>
<dbReference type="InterPro" id="IPR000863">
    <property type="entry name" value="Sulfotransferase_dom"/>
</dbReference>
<evidence type="ECO:0000256" key="1">
    <source>
        <dbReference type="ARBA" id="ARBA00022679"/>
    </source>
</evidence>
<evidence type="ECO:0000256" key="2">
    <source>
        <dbReference type="ARBA" id="ARBA00023180"/>
    </source>
</evidence>
<evidence type="ECO:0000259" key="3">
    <source>
        <dbReference type="Pfam" id="PF00685"/>
    </source>
</evidence>
<evidence type="ECO:0000313" key="5">
    <source>
        <dbReference type="Proteomes" id="UP000176037"/>
    </source>
</evidence>
<name>A0A1E8FC34_9ALTE</name>
<comment type="caution">
    <text evidence="4">The sequence shown here is derived from an EMBL/GenBank/DDBJ whole genome shotgun (WGS) entry which is preliminary data.</text>
</comment>
<dbReference type="OrthoDB" id="9075305at2"/>
<protein>
    <recommendedName>
        <fullName evidence="3">Sulfotransferase domain-containing protein</fullName>
    </recommendedName>
</protein>
<dbReference type="InterPro" id="IPR027417">
    <property type="entry name" value="P-loop_NTPase"/>
</dbReference>
<dbReference type="SUPFAM" id="SSF52540">
    <property type="entry name" value="P-loop containing nucleoside triphosphate hydrolases"/>
    <property type="match status" value="1"/>
</dbReference>
<proteinExistence type="predicted"/>
<reference evidence="4 5" key="1">
    <citation type="submission" date="2016-09" db="EMBL/GenBank/DDBJ databases">
        <title>Alteromonas lipolytica, a new species isolated from sea water.</title>
        <authorList>
            <person name="Wu Y.-H."/>
            <person name="Cheng H."/>
            <person name="Xu X.-W."/>
        </authorList>
    </citation>
    <scope>NUCLEOTIDE SEQUENCE [LARGE SCALE GENOMIC DNA]</scope>
    <source>
        <strain evidence="4 5">JW12</strain>
    </source>
</reference>
<dbReference type="Gene3D" id="3.40.50.300">
    <property type="entry name" value="P-loop containing nucleotide triphosphate hydrolases"/>
    <property type="match status" value="1"/>
</dbReference>
<dbReference type="AlphaFoldDB" id="A0A1E8FC34"/>
<evidence type="ECO:0000313" key="4">
    <source>
        <dbReference type="EMBL" id="OFI33063.1"/>
    </source>
</evidence>
<keyword evidence="5" id="KW-1185">Reference proteome</keyword>
<feature type="domain" description="Sulfotransferase" evidence="3">
    <location>
        <begin position="5"/>
        <end position="205"/>
    </location>
</feature>
<dbReference type="EMBL" id="MJIC01000015">
    <property type="protein sequence ID" value="OFI33063.1"/>
    <property type="molecule type" value="Genomic_DNA"/>
</dbReference>
<dbReference type="Proteomes" id="UP000176037">
    <property type="component" value="Unassembled WGS sequence"/>
</dbReference>